<feature type="transmembrane region" description="Helical" evidence="2">
    <location>
        <begin position="108"/>
        <end position="130"/>
    </location>
</feature>
<organism evidence="3 4">
    <name type="scientific">Labedaea rhizosphaerae</name>
    <dbReference type="NCBI Taxonomy" id="598644"/>
    <lineage>
        <taxon>Bacteria</taxon>
        <taxon>Bacillati</taxon>
        <taxon>Actinomycetota</taxon>
        <taxon>Actinomycetes</taxon>
        <taxon>Pseudonocardiales</taxon>
        <taxon>Pseudonocardiaceae</taxon>
        <taxon>Labedaea</taxon>
    </lineage>
</organism>
<feature type="region of interest" description="Disordered" evidence="1">
    <location>
        <begin position="1"/>
        <end position="100"/>
    </location>
</feature>
<evidence type="ECO:0000256" key="1">
    <source>
        <dbReference type="SAM" id="MobiDB-lite"/>
    </source>
</evidence>
<sequence length="507" mass="53394">MTYPPGQGGQWPPTGPENHGQGGGYPQQGYPQQPGYPQQAGYPQGYPQQGYPQTGPQPTQAFPQTGPQQAFPQTGSQPVYPPTGPQPLGQQGYGYPAPQPGPRKRKGLVIGVAAAVVAVAVGATVTVVALNNSSEPVPVGAPNPTAAAMNLVSTLGKGDIAGLATTLVPAEANFVRDQLNDTVSELKRLQVLNGDAQPEDVGGFEITTKALKFDDANAERVNDHVTITKLVAGTVTVNTDFSKIPLTKQFLEAAHLDVSDKAPKSQTIDIAKEIQEENHGEPVRIATVNVGGQWYPSVLYTVADYALQDAHEAWPKQGIAAQGAASPNEAVQQFAQAAVDRDVAKMIALLPPDELGALHDAGPVLVDKIGPARPTGAKITTLETDASQVTGGTKVTLRKLTVQAPNGQTYAIERQGDCFQLTGEGQSKKMCVADLTDQISGSSMPPQVQAALQHLVGGLLKNGIGVVTTQVDGKWYFSPFRSFGELELTALRSLTPEDVLALLEMAR</sequence>
<dbReference type="EMBL" id="SNXZ01000008">
    <property type="protein sequence ID" value="TDP91983.1"/>
    <property type="molecule type" value="Genomic_DNA"/>
</dbReference>
<keyword evidence="2" id="KW-0812">Transmembrane</keyword>
<gene>
    <name evidence="3" type="ORF">EV186_108196</name>
</gene>
<accession>A0A4R6RYG7</accession>
<feature type="compositionally biased region" description="Low complexity" evidence="1">
    <location>
        <begin position="27"/>
        <end position="61"/>
    </location>
</feature>
<dbReference type="RefSeq" id="WP_133853546.1">
    <property type="nucleotide sequence ID" value="NZ_SNXZ01000008.1"/>
</dbReference>
<comment type="caution">
    <text evidence="3">The sequence shown here is derived from an EMBL/GenBank/DDBJ whole genome shotgun (WGS) entry which is preliminary data.</text>
</comment>
<evidence type="ECO:0000256" key="2">
    <source>
        <dbReference type="SAM" id="Phobius"/>
    </source>
</evidence>
<keyword evidence="2" id="KW-1133">Transmembrane helix</keyword>
<evidence type="ECO:0000313" key="3">
    <source>
        <dbReference type="EMBL" id="TDP91983.1"/>
    </source>
</evidence>
<dbReference type="AlphaFoldDB" id="A0A4R6RYG7"/>
<evidence type="ECO:0000313" key="4">
    <source>
        <dbReference type="Proteomes" id="UP000295444"/>
    </source>
</evidence>
<evidence type="ECO:0008006" key="5">
    <source>
        <dbReference type="Google" id="ProtNLM"/>
    </source>
</evidence>
<feature type="compositionally biased region" description="Polar residues" evidence="1">
    <location>
        <begin position="62"/>
        <end position="77"/>
    </location>
</feature>
<reference evidence="3 4" key="1">
    <citation type="submission" date="2019-03" db="EMBL/GenBank/DDBJ databases">
        <title>Genomic Encyclopedia of Type Strains, Phase IV (KMG-IV): sequencing the most valuable type-strain genomes for metagenomic binning, comparative biology and taxonomic classification.</title>
        <authorList>
            <person name="Goeker M."/>
        </authorList>
    </citation>
    <scope>NUCLEOTIDE SEQUENCE [LARGE SCALE GENOMIC DNA]</scope>
    <source>
        <strain evidence="3 4">DSM 45361</strain>
    </source>
</reference>
<feature type="compositionally biased region" description="Low complexity" evidence="1">
    <location>
        <begin position="86"/>
        <end position="96"/>
    </location>
</feature>
<dbReference type="OrthoDB" id="3574198at2"/>
<dbReference type="Proteomes" id="UP000295444">
    <property type="component" value="Unassembled WGS sequence"/>
</dbReference>
<name>A0A4R6RYG7_LABRH</name>
<keyword evidence="4" id="KW-1185">Reference proteome</keyword>
<proteinExistence type="predicted"/>
<keyword evidence="2" id="KW-0472">Membrane</keyword>
<protein>
    <recommendedName>
        <fullName evidence="5">Flagellar basal body-associated protein FliL</fullName>
    </recommendedName>
</protein>